<dbReference type="Gene3D" id="1.10.10.10">
    <property type="entry name" value="Winged helix-like DNA-binding domain superfamily/Winged helix DNA-binding domain"/>
    <property type="match status" value="1"/>
</dbReference>
<dbReference type="PANTHER" id="PTHR43133">
    <property type="entry name" value="RNA POLYMERASE ECF-TYPE SIGMA FACTO"/>
    <property type="match status" value="1"/>
</dbReference>
<evidence type="ECO:0000313" key="6">
    <source>
        <dbReference type="EMBL" id="QTD50878.1"/>
    </source>
</evidence>
<evidence type="ECO:0000256" key="1">
    <source>
        <dbReference type="ARBA" id="ARBA00010641"/>
    </source>
</evidence>
<dbReference type="SUPFAM" id="SSF88659">
    <property type="entry name" value="Sigma3 and sigma4 domains of RNA polymerase sigma factors"/>
    <property type="match status" value="1"/>
</dbReference>
<dbReference type="KEGG" id="scor:J3U87_00285"/>
<dbReference type="EMBL" id="CP071793">
    <property type="protein sequence ID" value="QTD50878.1"/>
    <property type="molecule type" value="Genomic_DNA"/>
</dbReference>
<keyword evidence="2" id="KW-0805">Transcription regulation</keyword>
<dbReference type="InterPro" id="IPR013324">
    <property type="entry name" value="RNA_pol_sigma_r3/r4-like"/>
</dbReference>
<evidence type="ECO:0000313" key="7">
    <source>
        <dbReference type="Proteomes" id="UP000663929"/>
    </source>
</evidence>
<dbReference type="GO" id="GO:0016987">
    <property type="term" value="F:sigma factor activity"/>
    <property type="evidence" value="ECO:0007669"/>
    <property type="project" value="UniProtKB-KW"/>
</dbReference>
<dbReference type="InterPro" id="IPR013325">
    <property type="entry name" value="RNA_pol_sigma_r2"/>
</dbReference>
<dbReference type="AlphaFoldDB" id="A0A8A4TPI1"/>
<dbReference type="Pfam" id="PF07638">
    <property type="entry name" value="Sigma70_ECF"/>
    <property type="match status" value="1"/>
</dbReference>
<feature type="domain" description="RNA polymerase sigma-70 ECF-like HTH" evidence="5">
    <location>
        <begin position="14"/>
        <end position="196"/>
    </location>
</feature>
<dbReference type="InterPro" id="IPR039425">
    <property type="entry name" value="RNA_pol_sigma-70-like"/>
</dbReference>
<dbReference type="Gene3D" id="1.10.1740.10">
    <property type="match status" value="1"/>
</dbReference>
<keyword evidence="3" id="KW-0731">Sigma factor</keyword>
<name>A0A8A4TPI1_SULCO</name>
<dbReference type="NCBIfam" id="TIGR02999">
    <property type="entry name" value="Sig-70_X6"/>
    <property type="match status" value="1"/>
</dbReference>
<dbReference type="RefSeq" id="WP_237381014.1">
    <property type="nucleotide sequence ID" value="NZ_CP071793.1"/>
</dbReference>
<evidence type="ECO:0000256" key="2">
    <source>
        <dbReference type="ARBA" id="ARBA00023015"/>
    </source>
</evidence>
<dbReference type="InterPro" id="IPR011517">
    <property type="entry name" value="RNA_pol_sigma70_ECF-like"/>
</dbReference>
<organism evidence="6 7">
    <name type="scientific">Sulfidibacter corallicola</name>
    <dbReference type="NCBI Taxonomy" id="2818388"/>
    <lineage>
        <taxon>Bacteria</taxon>
        <taxon>Pseudomonadati</taxon>
        <taxon>Acidobacteriota</taxon>
        <taxon>Holophagae</taxon>
        <taxon>Acanthopleuribacterales</taxon>
        <taxon>Acanthopleuribacteraceae</taxon>
        <taxon>Sulfidibacter</taxon>
    </lineage>
</organism>
<dbReference type="SUPFAM" id="SSF88946">
    <property type="entry name" value="Sigma2 domain of RNA polymerase sigma factors"/>
    <property type="match status" value="1"/>
</dbReference>
<keyword evidence="4" id="KW-0804">Transcription</keyword>
<reference evidence="6" key="1">
    <citation type="submission" date="2021-03" db="EMBL/GenBank/DDBJ databases">
        <title>Acanthopleuribacteraceae sp. M133.</title>
        <authorList>
            <person name="Wang G."/>
        </authorList>
    </citation>
    <scope>NUCLEOTIDE SEQUENCE</scope>
    <source>
        <strain evidence="6">M133</strain>
    </source>
</reference>
<dbReference type="GO" id="GO:0006352">
    <property type="term" value="P:DNA-templated transcription initiation"/>
    <property type="evidence" value="ECO:0007669"/>
    <property type="project" value="InterPro"/>
</dbReference>
<dbReference type="InterPro" id="IPR053812">
    <property type="entry name" value="HTH_Sigma70_ECF-like"/>
</dbReference>
<protein>
    <submittedName>
        <fullName evidence="6">Sigma-70 family RNA polymerase sigma factor</fullName>
    </submittedName>
</protein>
<dbReference type="PANTHER" id="PTHR43133:SF39">
    <property type="entry name" value="SIMILAR TO RNA POLYMERASE SIGMA-E FACTOR"/>
    <property type="match status" value="1"/>
</dbReference>
<dbReference type="NCBIfam" id="TIGR02937">
    <property type="entry name" value="sigma70-ECF"/>
    <property type="match status" value="1"/>
</dbReference>
<keyword evidence="7" id="KW-1185">Reference proteome</keyword>
<accession>A0A8A4TPI1</accession>
<evidence type="ECO:0000256" key="4">
    <source>
        <dbReference type="ARBA" id="ARBA00023163"/>
    </source>
</evidence>
<comment type="similarity">
    <text evidence="1">Belongs to the sigma-70 factor family. ECF subfamily.</text>
</comment>
<dbReference type="InterPro" id="IPR014284">
    <property type="entry name" value="RNA_pol_sigma-70_dom"/>
</dbReference>
<dbReference type="InterPro" id="IPR036388">
    <property type="entry name" value="WH-like_DNA-bd_sf"/>
</dbReference>
<evidence type="ECO:0000259" key="5">
    <source>
        <dbReference type="Pfam" id="PF07638"/>
    </source>
</evidence>
<sequence length="199" mass="23526">MSTGKRYKSAKHDRVTDYLESWERGDPEGLERLMELVYGELCVIARGHLNRERQNHPFNTETLVNEMYLRMFQQKRHRFENRIHFFGIAARLMRQILVDYARSNNAFKRRLNHSALTEKLDIEMVEELTSDRAVELMKLDEALKVLMRMDANKARIVELRYFAGFTIEEAAEALGVSPATVKREWTFTKAWLQRYISHG</sequence>
<dbReference type="Proteomes" id="UP000663929">
    <property type="component" value="Chromosome"/>
</dbReference>
<evidence type="ECO:0000256" key="3">
    <source>
        <dbReference type="ARBA" id="ARBA00023082"/>
    </source>
</evidence>
<proteinExistence type="inferred from homology"/>
<gene>
    <name evidence="6" type="ORF">J3U87_00285</name>
</gene>